<dbReference type="InParanoid" id="A0A7M7PLN8"/>
<proteinExistence type="predicted"/>
<evidence type="ECO:0000313" key="18">
    <source>
        <dbReference type="Proteomes" id="UP000007110"/>
    </source>
</evidence>
<dbReference type="GO" id="GO:0000981">
    <property type="term" value="F:DNA-binding transcription factor activity, RNA polymerase II-specific"/>
    <property type="evidence" value="ECO:0000318"/>
    <property type="project" value="GO_Central"/>
</dbReference>
<keyword evidence="7 11" id="KW-0238">DNA-binding</keyword>
<dbReference type="SUPFAM" id="SSF46689">
    <property type="entry name" value="Homeodomain-like"/>
    <property type="match status" value="1"/>
</dbReference>
<evidence type="ECO:0008006" key="19">
    <source>
        <dbReference type="Google" id="ProtNLM"/>
    </source>
</evidence>
<evidence type="ECO:0000256" key="8">
    <source>
        <dbReference type="ARBA" id="ARBA00023155"/>
    </source>
</evidence>
<dbReference type="OrthoDB" id="10068367at2759"/>
<feature type="domain" description="Homeobox" evidence="16">
    <location>
        <begin position="184"/>
        <end position="244"/>
    </location>
</feature>
<evidence type="ECO:0000256" key="12">
    <source>
        <dbReference type="PROSITE-ProRule" id="PRU00125"/>
    </source>
</evidence>
<evidence type="ECO:0000256" key="3">
    <source>
        <dbReference type="ARBA" id="ARBA00022737"/>
    </source>
</evidence>
<evidence type="ECO:0000256" key="6">
    <source>
        <dbReference type="ARBA" id="ARBA00023038"/>
    </source>
</evidence>
<dbReference type="InterPro" id="IPR001356">
    <property type="entry name" value="HD"/>
</dbReference>
<dbReference type="Pfam" id="PF00412">
    <property type="entry name" value="LIM"/>
    <property type="match status" value="2"/>
</dbReference>
<dbReference type="SUPFAM" id="SSF57716">
    <property type="entry name" value="Glucocorticoid receptor-like (DNA-binding domain)"/>
    <property type="match status" value="2"/>
</dbReference>
<dbReference type="Proteomes" id="UP000007110">
    <property type="component" value="Unassembled WGS sequence"/>
</dbReference>
<sequence>MGLETHGSAAAAGRIQDKMSQLDSKPIDTTESKSESCAGCGKAIIDRYLLRIGRGLSWHSSCLRCLECDESLSSHQSCYFKDQNVFCRKCYSREFGTKCARCLRNIDASDWVRRARENIYHLACFACDNCKRQLSTGEEFAMIENRVLCKSHYLELVEATCRSNGDGSGSEYGGEGSGSERPQQKTKRIRTTFTEEQLEVLQANFNVDSNPDGQDLERIAQITGLSKRVTQVWFQNSRARQKKHSNPHGMETPPGGLCTPGGMVMGSGAGSGVGGGGGLAASDGYTGGSDGCLSLAGRKPSPLPPKYVDMLDSCGKCGMIYCLCEKLAICSSTS</sequence>
<dbReference type="PROSITE" id="PS00478">
    <property type="entry name" value="LIM_DOMAIN_1"/>
    <property type="match status" value="2"/>
</dbReference>
<evidence type="ECO:0000256" key="1">
    <source>
        <dbReference type="ARBA" id="ARBA00004123"/>
    </source>
</evidence>
<keyword evidence="5" id="KW-0805">Transcription regulation</keyword>
<evidence type="ECO:0000256" key="13">
    <source>
        <dbReference type="RuleBase" id="RU000682"/>
    </source>
</evidence>
<feature type="region of interest" description="Disordered" evidence="14">
    <location>
        <begin position="165"/>
        <end position="188"/>
    </location>
</feature>
<dbReference type="EnsemblMetazoa" id="XM_030997884">
    <property type="protein sequence ID" value="XP_030853744"/>
    <property type="gene ID" value="LOC579936"/>
</dbReference>
<dbReference type="PANTHER" id="PTHR24208:SF127">
    <property type="entry name" value="LIM_HOMEOBOX PROTEIN AWH"/>
    <property type="match status" value="1"/>
</dbReference>
<dbReference type="InterPro" id="IPR009057">
    <property type="entry name" value="Homeodomain-like_sf"/>
</dbReference>
<dbReference type="PROSITE" id="PS50071">
    <property type="entry name" value="HOMEOBOX_2"/>
    <property type="match status" value="1"/>
</dbReference>
<feature type="DNA-binding region" description="Homeobox" evidence="11">
    <location>
        <begin position="186"/>
        <end position="245"/>
    </location>
</feature>
<dbReference type="FunFam" id="1.10.10.60:FF:000027">
    <property type="entry name" value="LIM/homeobox protein Lhx9"/>
    <property type="match status" value="1"/>
</dbReference>
<dbReference type="CDD" id="cd09379">
    <property type="entry name" value="LIM2_AWH"/>
    <property type="match status" value="1"/>
</dbReference>
<dbReference type="GO" id="GO:0006357">
    <property type="term" value="P:regulation of transcription by RNA polymerase II"/>
    <property type="evidence" value="ECO:0000318"/>
    <property type="project" value="GO_Central"/>
</dbReference>
<reference evidence="18" key="1">
    <citation type="submission" date="2015-02" db="EMBL/GenBank/DDBJ databases">
        <title>Genome sequencing for Strongylocentrotus purpuratus.</title>
        <authorList>
            <person name="Murali S."/>
            <person name="Liu Y."/>
            <person name="Vee V."/>
            <person name="English A."/>
            <person name="Wang M."/>
            <person name="Skinner E."/>
            <person name="Han Y."/>
            <person name="Muzny D.M."/>
            <person name="Worley K.C."/>
            <person name="Gibbs R.A."/>
        </authorList>
    </citation>
    <scope>NUCLEOTIDE SEQUENCE</scope>
</reference>
<dbReference type="Gene3D" id="2.10.110.10">
    <property type="entry name" value="Cysteine Rich Protein"/>
    <property type="match status" value="2"/>
</dbReference>
<keyword evidence="6 12" id="KW-0440">LIM domain</keyword>
<dbReference type="PROSITE" id="PS50023">
    <property type="entry name" value="LIM_DOMAIN_2"/>
    <property type="match status" value="2"/>
</dbReference>
<dbReference type="PANTHER" id="PTHR24208">
    <property type="entry name" value="LIM/HOMEOBOX PROTEIN LHX"/>
    <property type="match status" value="1"/>
</dbReference>
<comment type="subcellular location">
    <subcellularLocation>
        <location evidence="1 11 13">Nucleus</location>
    </subcellularLocation>
</comment>
<keyword evidence="10 11" id="KW-0539">Nucleus</keyword>
<keyword evidence="18" id="KW-1185">Reference proteome</keyword>
<evidence type="ECO:0000259" key="16">
    <source>
        <dbReference type="PROSITE" id="PS50071"/>
    </source>
</evidence>
<feature type="domain" description="LIM zinc-binding" evidence="15">
    <location>
        <begin position="98"/>
        <end position="159"/>
    </location>
</feature>
<evidence type="ECO:0000256" key="9">
    <source>
        <dbReference type="ARBA" id="ARBA00023163"/>
    </source>
</evidence>
<evidence type="ECO:0000256" key="7">
    <source>
        <dbReference type="ARBA" id="ARBA00023125"/>
    </source>
</evidence>
<dbReference type="FunCoup" id="A0A7M7PLN8">
    <property type="interactions" value="207"/>
</dbReference>
<dbReference type="GO" id="GO:0046872">
    <property type="term" value="F:metal ion binding"/>
    <property type="evidence" value="ECO:0007669"/>
    <property type="project" value="UniProtKB-KW"/>
</dbReference>
<protein>
    <recommendedName>
        <fullName evidence="19">Arrowhead</fullName>
    </recommendedName>
</protein>
<dbReference type="InterPro" id="IPR001781">
    <property type="entry name" value="Znf_LIM"/>
</dbReference>
<dbReference type="KEGG" id="spu:579936"/>
<keyword evidence="8 11" id="KW-0371">Homeobox</keyword>
<keyword evidence="4 12" id="KW-0862">Zinc</keyword>
<dbReference type="RefSeq" id="XP_030853744.1">
    <property type="nucleotide sequence ID" value="XM_030997884.1"/>
</dbReference>
<evidence type="ECO:0000256" key="10">
    <source>
        <dbReference type="ARBA" id="ARBA00023242"/>
    </source>
</evidence>
<keyword evidence="3" id="KW-0677">Repeat</keyword>
<evidence type="ECO:0000259" key="15">
    <source>
        <dbReference type="PROSITE" id="PS50023"/>
    </source>
</evidence>
<evidence type="ECO:0000256" key="5">
    <source>
        <dbReference type="ARBA" id="ARBA00023015"/>
    </source>
</evidence>
<name>A0A7M7PLN8_STRPU</name>
<keyword evidence="2 12" id="KW-0479">Metal-binding</keyword>
<dbReference type="InterPro" id="IPR050453">
    <property type="entry name" value="LIM_Homeobox_TF"/>
</dbReference>
<dbReference type="GO" id="GO:0030182">
    <property type="term" value="P:neuron differentiation"/>
    <property type="evidence" value="ECO:0000318"/>
    <property type="project" value="GO_Central"/>
</dbReference>
<dbReference type="FunFam" id="2.10.110.10:FF:000023">
    <property type="entry name" value="LIM homeobox 6"/>
    <property type="match status" value="1"/>
</dbReference>
<dbReference type="AlphaFoldDB" id="A0A7M7PLN8"/>
<evidence type="ECO:0000256" key="2">
    <source>
        <dbReference type="ARBA" id="ARBA00022723"/>
    </source>
</evidence>
<dbReference type="GO" id="GO:0005634">
    <property type="term" value="C:nucleus"/>
    <property type="evidence" value="ECO:0000318"/>
    <property type="project" value="GO_Central"/>
</dbReference>
<dbReference type="Gene3D" id="1.10.10.60">
    <property type="entry name" value="Homeodomain-like"/>
    <property type="match status" value="1"/>
</dbReference>
<dbReference type="GO" id="GO:0000977">
    <property type="term" value="F:RNA polymerase II transcription regulatory region sequence-specific DNA binding"/>
    <property type="evidence" value="ECO:0000318"/>
    <property type="project" value="GO_Central"/>
</dbReference>
<organism evidence="17 18">
    <name type="scientific">Strongylocentrotus purpuratus</name>
    <name type="common">Purple sea urchin</name>
    <dbReference type="NCBI Taxonomy" id="7668"/>
    <lineage>
        <taxon>Eukaryota</taxon>
        <taxon>Metazoa</taxon>
        <taxon>Echinodermata</taxon>
        <taxon>Eleutherozoa</taxon>
        <taxon>Echinozoa</taxon>
        <taxon>Echinoidea</taxon>
        <taxon>Euechinoidea</taxon>
        <taxon>Echinacea</taxon>
        <taxon>Camarodonta</taxon>
        <taxon>Echinidea</taxon>
        <taxon>Strongylocentrotidae</taxon>
        <taxon>Strongylocentrotus</taxon>
    </lineage>
</organism>
<keyword evidence="9" id="KW-0804">Transcription</keyword>
<accession>A0A7M7PLN8</accession>
<evidence type="ECO:0000256" key="4">
    <source>
        <dbReference type="ARBA" id="ARBA00022833"/>
    </source>
</evidence>
<dbReference type="OMA" id="DFGRHIN"/>
<evidence type="ECO:0000256" key="11">
    <source>
        <dbReference type="PROSITE-ProRule" id="PRU00108"/>
    </source>
</evidence>
<evidence type="ECO:0000313" key="17">
    <source>
        <dbReference type="EnsemblMetazoa" id="XP_030853744"/>
    </source>
</evidence>
<dbReference type="GeneID" id="579936"/>
<reference evidence="17" key="2">
    <citation type="submission" date="2021-01" db="UniProtKB">
        <authorList>
            <consortium name="EnsemblMetazoa"/>
        </authorList>
    </citation>
    <scope>IDENTIFICATION</scope>
</reference>
<feature type="domain" description="LIM zinc-binding" evidence="15">
    <location>
        <begin position="35"/>
        <end position="97"/>
    </location>
</feature>
<feature type="compositionally biased region" description="Gly residues" evidence="14">
    <location>
        <begin position="166"/>
        <end position="177"/>
    </location>
</feature>
<evidence type="ECO:0000256" key="14">
    <source>
        <dbReference type="SAM" id="MobiDB-lite"/>
    </source>
</evidence>
<dbReference type="FunFam" id="2.10.110.10:FF:000031">
    <property type="entry name" value="LIM homeobox 6, isoform CRA_b"/>
    <property type="match status" value="1"/>
</dbReference>
<dbReference type="Pfam" id="PF00046">
    <property type="entry name" value="Homeodomain"/>
    <property type="match status" value="1"/>
</dbReference>
<dbReference type="SMART" id="SM00132">
    <property type="entry name" value="LIM"/>
    <property type="match status" value="2"/>
</dbReference>
<dbReference type="CDD" id="cd00086">
    <property type="entry name" value="homeodomain"/>
    <property type="match status" value="1"/>
</dbReference>
<dbReference type="SMART" id="SM00389">
    <property type="entry name" value="HOX"/>
    <property type="match status" value="1"/>
</dbReference>